<dbReference type="GO" id="GO:0031490">
    <property type="term" value="F:chromatin DNA binding"/>
    <property type="evidence" value="ECO:0007669"/>
    <property type="project" value="TreeGrafter"/>
</dbReference>
<dbReference type="GO" id="GO:0042393">
    <property type="term" value="F:histone binding"/>
    <property type="evidence" value="ECO:0007669"/>
    <property type="project" value="TreeGrafter"/>
</dbReference>
<organism evidence="2">
    <name type="scientific">Gongylonema pulchrum</name>
    <dbReference type="NCBI Taxonomy" id="637853"/>
    <lineage>
        <taxon>Eukaryota</taxon>
        <taxon>Metazoa</taxon>
        <taxon>Ecdysozoa</taxon>
        <taxon>Nematoda</taxon>
        <taxon>Chromadorea</taxon>
        <taxon>Rhabditida</taxon>
        <taxon>Spirurina</taxon>
        <taxon>Spiruromorpha</taxon>
        <taxon>Spiruroidea</taxon>
        <taxon>Gongylonematidae</taxon>
        <taxon>Gongylonema</taxon>
    </lineage>
</organism>
<evidence type="ECO:0000259" key="1">
    <source>
        <dbReference type="Pfam" id="PF13872"/>
    </source>
</evidence>
<accession>A0A183DFH6</accession>
<evidence type="ECO:0000313" key="2">
    <source>
        <dbReference type="WBParaSite" id="GPUH_0000747601-mRNA-1"/>
    </source>
</evidence>
<dbReference type="InterPro" id="IPR039187">
    <property type="entry name" value="SNO_AAA"/>
</dbReference>
<sequence length="83" mass="9291">LEAVVYACQAHELRLPTNERMGYLIGDGAGVGKGRTIACIIYENYRLGRKRSIWLSVSADLRYDAERDLRDIGAGKIKVCTLF</sequence>
<dbReference type="SUPFAM" id="SSF52540">
    <property type="entry name" value="P-loop containing nucleoside triphosphate hydrolases"/>
    <property type="match status" value="1"/>
</dbReference>
<dbReference type="PANTHER" id="PTHR12706:SF30">
    <property type="entry name" value="PROTEIN STRAWBERRY NOTCH-RELATED"/>
    <property type="match status" value="1"/>
</dbReference>
<dbReference type="Pfam" id="PF13872">
    <property type="entry name" value="AAA_34"/>
    <property type="match status" value="1"/>
</dbReference>
<reference evidence="2" key="1">
    <citation type="submission" date="2016-06" db="UniProtKB">
        <authorList>
            <consortium name="WormBaseParasite"/>
        </authorList>
    </citation>
    <scope>IDENTIFICATION</scope>
</reference>
<protein>
    <submittedName>
        <fullName evidence="2">AAA_34 domain-containing protein</fullName>
    </submittedName>
</protein>
<feature type="domain" description="Strawberry notch AAA" evidence="1">
    <location>
        <begin position="1"/>
        <end position="81"/>
    </location>
</feature>
<dbReference type="InterPro" id="IPR026741">
    <property type="entry name" value="SNO"/>
</dbReference>
<proteinExistence type="predicted"/>
<name>A0A183DFH6_9BILA</name>
<dbReference type="InterPro" id="IPR027417">
    <property type="entry name" value="P-loop_NTPase"/>
</dbReference>
<dbReference type="PANTHER" id="PTHR12706">
    <property type="entry name" value="STRAWBERRY NOTCH-RELATED"/>
    <property type="match status" value="1"/>
</dbReference>
<dbReference type="WBParaSite" id="GPUH_0000747601-mRNA-1">
    <property type="protein sequence ID" value="GPUH_0000747601-mRNA-1"/>
    <property type="gene ID" value="GPUH_0000747601"/>
</dbReference>
<dbReference type="AlphaFoldDB" id="A0A183DFH6"/>
<dbReference type="GO" id="GO:0005634">
    <property type="term" value="C:nucleus"/>
    <property type="evidence" value="ECO:0007669"/>
    <property type="project" value="TreeGrafter"/>
</dbReference>
<dbReference type="GO" id="GO:0006355">
    <property type="term" value="P:regulation of DNA-templated transcription"/>
    <property type="evidence" value="ECO:0007669"/>
    <property type="project" value="InterPro"/>
</dbReference>